<dbReference type="InterPro" id="IPR010359">
    <property type="entry name" value="IrrE_HExxH"/>
</dbReference>
<protein>
    <submittedName>
        <fullName evidence="3">ImmA/IrrE family metallo-endopeptidase</fullName>
    </submittedName>
</protein>
<accession>A0ABS6URV1</accession>
<comment type="caution">
    <text evidence="3">The sequence shown here is derived from an EMBL/GenBank/DDBJ whole genome shotgun (WGS) entry which is preliminary data.</text>
</comment>
<name>A0ABS6URV1_9PSEU</name>
<proteinExistence type="predicted"/>
<dbReference type="InterPro" id="IPR052345">
    <property type="entry name" value="Rad_response_metalloprotease"/>
</dbReference>
<evidence type="ECO:0000313" key="4">
    <source>
        <dbReference type="Proteomes" id="UP000694287"/>
    </source>
</evidence>
<keyword evidence="4" id="KW-1185">Reference proteome</keyword>
<dbReference type="Proteomes" id="UP000694287">
    <property type="component" value="Unassembled WGS sequence"/>
</dbReference>
<sequence length="421" mass="46654">MTTRIEMYGARVRQARILRRMTGKAVLAEMGWRGARQTRLEQAEVTALDADTAARLAEVLRFPLEFFTTPPVSRVAAASLLFRAPKATSATEKEYLAQFAVAVGDFLEELNVRSQLPPVKLPALDRRTGVAAAARAARARMGMDADVPIPYLTYELERAGVAVVMRARRTKSSGELNWASDGAREKHLGYSTRVGEYGDRPLIVLRALDSWERIRWTVAHELGHLLLHADGVNSKDQEEEASRFASELLAPAAAVAEEVPKVVSLHNLVPLKLKWGISLGALLRHLSESGLIDSHRYDMLRRQLYTRINPATGHTWGRTEPGWDARVPEQPRLLAKWVERCFHATSAAMLAPRRLIWPADLLEDFLAGQRPAPSTTPSDNSSIAGTNQRRPALSAAAVPGTIALARGNVVDFDRFRNERRA</sequence>
<dbReference type="EMBL" id="JADQDK010000001">
    <property type="protein sequence ID" value="MBW0134991.1"/>
    <property type="molecule type" value="Genomic_DNA"/>
</dbReference>
<evidence type="ECO:0000259" key="2">
    <source>
        <dbReference type="Pfam" id="PF06114"/>
    </source>
</evidence>
<feature type="compositionally biased region" description="Polar residues" evidence="1">
    <location>
        <begin position="372"/>
        <end position="389"/>
    </location>
</feature>
<organism evidence="3 4">
    <name type="scientific">Pseudonocardia abyssalis</name>
    <dbReference type="NCBI Taxonomy" id="2792008"/>
    <lineage>
        <taxon>Bacteria</taxon>
        <taxon>Bacillati</taxon>
        <taxon>Actinomycetota</taxon>
        <taxon>Actinomycetes</taxon>
        <taxon>Pseudonocardiales</taxon>
        <taxon>Pseudonocardiaceae</taxon>
        <taxon>Pseudonocardia</taxon>
    </lineage>
</organism>
<gene>
    <name evidence="3" type="ORF">I4I81_12080</name>
</gene>
<evidence type="ECO:0000256" key="1">
    <source>
        <dbReference type="SAM" id="MobiDB-lite"/>
    </source>
</evidence>
<reference evidence="3 4" key="1">
    <citation type="submission" date="2020-11" db="EMBL/GenBank/DDBJ databases">
        <title>Pseudonocardia abyssalis sp. nov. and Pseudonocardia oceani sp. nov., description and phylogenomic analysis of two novel actinomycetes isolated from the deep Southern Ocean.</title>
        <authorList>
            <person name="Parra J."/>
        </authorList>
    </citation>
    <scope>NUCLEOTIDE SEQUENCE [LARGE SCALE GENOMIC DNA]</scope>
    <source>
        <strain evidence="3 4">KRD-168</strain>
    </source>
</reference>
<dbReference type="PANTHER" id="PTHR43236">
    <property type="entry name" value="ANTITOXIN HIGA1"/>
    <property type="match status" value="1"/>
</dbReference>
<feature type="domain" description="IrrE N-terminal-like" evidence="2">
    <location>
        <begin position="186"/>
        <end position="287"/>
    </location>
</feature>
<feature type="region of interest" description="Disordered" evidence="1">
    <location>
        <begin position="368"/>
        <end position="394"/>
    </location>
</feature>
<dbReference type="PANTHER" id="PTHR43236:SF1">
    <property type="entry name" value="BLL7220 PROTEIN"/>
    <property type="match status" value="1"/>
</dbReference>
<evidence type="ECO:0000313" key="3">
    <source>
        <dbReference type="EMBL" id="MBW0134991.1"/>
    </source>
</evidence>
<dbReference type="Pfam" id="PF06114">
    <property type="entry name" value="Peptidase_M78"/>
    <property type="match status" value="1"/>
</dbReference>